<sequence length="118" mass="11989">MLMLFVGPLLSQGLVETSAPSAHAGHIGHGNHPEGHAAHDPHAGHGGGAMHEPHDALWAKCGYCTLLFSCPALSQAPVDPAPPSYGLATPCPPSPASQGHPRAAFFPGARSRAPPLSA</sequence>
<organism evidence="2 3">
    <name type="scientific">Pseudomonas indica</name>
    <dbReference type="NCBI Taxonomy" id="137658"/>
    <lineage>
        <taxon>Bacteria</taxon>
        <taxon>Pseudomonadati</taxon>
        <taxon>Pseudomonadota</taxon>
        <taxon>Gammaproteobacteria</taxon>
        <taxon>Pseudomonadales</taxon>
        <taxon>Pseudomonadaceae</taxon>
        <taxon>Pseudomonas</taxon>
    </lineage>
</organism>
<gene>
    <name evidence="2" type="ORF">SAMN05216186_12559</name>
</gene>
<dbReference type="Pfam" id="PF11162">
    <property type="entry name" value="DUF2946"/>
    <property type="match status" value="1"/>
</dbReference>
<evidence type="ECO:0008006" key="4">
    <source>
        <dbReference type="Google" id="ProtNLM"/>
    </source>
</evidence>
<proteinExistence type="predicted"/>
<dbReference type="Proteomes" id="UP000198706">
    <property type="component" value="Unassembled WGS sequence"/>
</dbReference>
<dbReference type="AlphaFoldDB" id="A0A1G9LM50"/>
<feature type="region of interest" description="Disordered" evidence="1">
    <location>
        <begin position="20"/>
        <end position="51"/>
    </location>
</feature>
<evidence type="ECO:0000313" key="2">
    <source>
        <dbReference type="EMBL" id="SDL62923.1"/>
    </source>
</evidence>
<protein>
    <recommendedName>
        <fullName evidence="4">DUF2946 domain-containing protein</fullName>
    </recommendedName>
</protein>
<dbReference type="EMBL" id="FNFD01000025">
    <property type="protein sequence ID" value="SDL62923.1"/>
    <property type="molecule type" value="Genomic_DNA"/>
</dbReference>
<accession>A0A1G9LM50</accession>
<name>A0A1G9LM50_9PSED</name>
<evidence type="ECO:0000256" key="1">
    <source>
        <dbReference type="SAM" id="MobiDB-lite"/>
    </source>
</evidence>
<keyword evidence="3" id="KW-1185">Reference proteome</keyword>
<feature type="region of interest" description="Disordered" evidence="1">
    <location>
        <begin position="79"/>
        <end position="118"/>
    </location>
</feature>
<dbReference type="InterPro" id="IPR021333">
    <property type="entry name" value="DUF2946"/>
</dbReference>
<evidence type="ECO:0000313" key="3">
    <source>
        <dbReference type="Proteomes" id="UP000198706"/>
    </source>
</evidence>
<feature type="compositionally biased region" description="Basic and acidic residues" evidence="1">
    <location>
        <begin position="31"/>
        <end position="43"/>
    </location>
</feature>
<reference evidence="2 3" key="1">
    <citation type="submission" date="2016-10" db="EMBL/GenBank/DDBJ databases">
        <authorList>
            <person name="de Groot N.N."/>
        </authorList>
    </citation>
    <scope>NUCLEOTIDE SEQUENCE [LARGE SCALE GENOMIC DNA]</scope>
    <source>
        <strain evidence="2 3">JCM 21544</strain>
    </source>
</reference>
<dbReference type="STRING" id="137658.SAMN05216186_12559"/>